<sequence>MMSKKDNQKPSIKKDTTTDFFLNFINRQKSENKKSEKQSSIKPNEELLNVKNKSFEFIYKAVNSLNLFLDRMLQSNLSMKILSFIIAIVLLFTINGNINNIFSTPNGGDYIYDVKISVRGLQDDYDVVGLPETVNVALVGPSLDIYTAKISKNYKIIADFSSLGEGDHTIELKSEGFPTNLQVMIVPQTVNVKITQKYTETFELGYDFINEDKIDSKYSVSVESMEHQQVEIRGSQDIIGKINTVKANIDLSGINKSFEQDAKIYAYDRSGKKLDVEIIPDSVHVQCDVSSYSKEVSIVPEYVGRFENGYGLKEITLSKDKVRIYGKEELLNSINSVYVMIDISGLSGDKTYEKLPIAGIEKINKLSFDTVDASLKVSPAIKKTITDIPINVINNNHDYQVVFANESDKVSIEVEGVEELLNNVLANDFNATIDVENLKSGINTVKVDLSTSKSYLNYRLLSPEKIRITLKK</sequence>
<dbReference type="Pfam" id="PF07949">
    <property type="entry name" value="YbbR"/>
    <property type="match status" value="3"/>
</dbReference>
<name>B1C2Z6_9FIRM</name>
<dbReference type="Proteomes" id="UP000004910">
    <property type="component" value="Unassembled WGS sequence"/>
</dbReference>
<evidence type="ECO:0000313" key="2">
    <source>
        <dbReference type="EMBL" id="EDS74554.1"/>
    </source>
</evidence>
<reference evidence="2" key="2">
    <citation type="submission" date="2014-06" db="EMBL/GenBank/DDBJ databases">
        <title>Draft genome sequence of Clostridium spiroforme (DSM 1552).</title>
        <authorList>
            <person name="Sudarsanam P."/>
            <person name="Ley R."/>
            <person name="Guruge J."/>
            <person name="Turnbaugh P.J."/>
            <person name="Mahowald M."/>
            <person name="Liep D."/>
            <person name="Gordon J."/>
        </authorList>
    </citation>
    <scope>NUCLEOTIDE SEQUENCE</scope>
    <source>
        <strain evidence="2">DSM 1552</strain>
    </source>
</reference>
<reference evidence="2" key="1">
    <citation type="submission" date="2008-02" db="EMBL/GenBank/DDBJ databases">
        <authorList>
            <person name="Fulton L."/>
            <person name="Clifton S."/>
            <person name="Fulton B."/>
            <person name="Xu J."/>
            <person name="Minx P."/>
            <person name="Pepin K.H."/>
            <person name="Johnson M."/>
            <person name="Thiruvilangam P."/>
            <person name="Bhonagiri V."/>
            <person name="Nash W.E."/>
            <person name="Mardis E.R."/>
            <person name="Wilson R.K."/>
        </authorList>
    </citation>
    <scope>NUCLEOTIDE SEQUENCE [LARGE SCALE GENOMIC DNA]</scope>
    <source>
        <strain evidence="2">DSM 1552</strain>
    </source>
</reference>
<proteinExistence type="predicted"/>
<dbReference type="InterPro" id="IPR012505">
    <property type="entry name" value="YbbR"/>
</dbReference>
<evidence type="ECO:0000256" key="1">
    <source>
        <dbReference type="SAM" id="Phobius"/>
    </source>
</evidence>
<dbReference type="AlphaFoldDB" id="B1C2Z6"/>
<dbReference type="InterPro" id="IPR053154">
    <property type="entry name" value="c-di-AMP_regulator"/>
</dbReference>
<feature type="transmembrane region" description="Helical" evidence="1">
    <location>
        <begin position="81"/>
        <end position="98"/>
    </location>
</feature>
<dbReference type="Gene3D" id="2.170.120.30">
    <property type="match status" value="2"/>
</dbReference>
<protein>
    <submittedName>
        <fullName evidence="2">YbbR-like protein</fullName>
    </submittedName>
</protein>
<evidence type="ECO:0000313" key="3">
    <source>
        <dbReference type="Proteomes" id="UP000004910"/>
    </source>
</evidence>
<keyword evidence="1" id="KW-1133">Transmembrane helix</keyword>
<dbReference type="PANTHER" id="PTHR37804">
    <property type="entry name" value="CDAA REGULATORY PROTEIN CDAR"/>
    <property type="match status" value="1"/>
</dbReference>
<dbReference type="PANTHER" id="PTHR37804:SF1">
    <property type="entry name" value="CDAA REGULATORY PROTEIN CDAR"/>
    <property type="match status" value="1"/>
</dbReference>
<gene>
    <name evidence="2" type="ORF">CLOSPI_01609</name>
</gene>
<keyword evidence="1" id="KW-0472">Membrane</keyword>
<comment type="caution">
    <text evidence="2">The sequence shown here is derived from an EMBL/GenBank/DDBJ whole genome shotgun (WGS) entry which is preliminary data.</text>
</comment>
<dbReference type="eggNOG" id="COG4856">
    <property type="taxonomic scope" value="Bacteria"/>
</dbReference>
<organism evidence="2 3">
    <name type="scientific">Thomasclavelia spiroformis DSM 1552</name>
    <dbReference type="NCBI Taxonomy" id="428126"/>
    <lineage>
        <taxon>Bacteria</taxon>
        <taxon>Bacillati</taxon>
        <taxon>Bacillota</taxon>
        <taxon>Erysipelotrichia</taxon>
        <taxon>Erysipelotrichales</taxon>
        <taxon>Coprobacillaceae</taxon>
        <taxon>Thomasclavelia</taxon>
    </lineage>
</organism>
<keyword evidence="3" id="KW-1185">Reference proteome</keyword>
<dbReference type="STRING" id="428126.CLOSPI_01609"/>
<dbReference type="HOGENOM" id="CLU_039811_3_2_9"/>
<dbReference type="Gene3D" id="2.170.120.40">
    <property type="entry name" value="YbbR-like domain"/>
    <property type="match status" value="2"/>
</dbReference>
<dbReference type="EMBL" id="ABIK02000013">
    <property type="protein sequence ID" value="EDS74554.1"/>
    <property type="molecule type" value="Genomic_DNA"/>
</dbReference>
<keyword evidence="1" id="KW-0812">Transmembrane</keyword>
<accession>B1C2Z6</accession>